<evidence type="ECO:0000313" key="1">
    <source>
        <dbReference type="EMBL" id="CAA9356127.1"/>
    </source>
</evidence>
<proteinExistence type="predicted"/>
<dbReference type="AlphaFoldDB" id="A0A6J4MEY5"/>
<reference evidence="1" key="1">
    <citation type="submission" date="2020-02" db="EMBL/GenBank/DDBJ databases">
        <authorList>
            <person name="Meier V. D."/>
        </authorList>
    </citation>
    <scope>NUCLEOTIDE SEQUENCE</scope>
    <source>
        <strain evidence="1">AVDCRST_MAG07</strain>
    </source>
</reference>
<gene>
    <name evidence="1" type="ORF">AVDCRST_MAG07-3372</name>
</gene>
<sequence length="176" mass="19016">MTAPGRPRLVVIVGPIAAGKSTLAGEVGRRLRERGESVAVVGLDTVAEMAQPTVDWDWVHEVHAQLVGAWLATAVRTVVAEGPSTPAELDLLMRCVPGDVAVLTVVLVTRYAIALERALQDSARGLSRDPDFLRADHDRFERGRRHLPCDLALDGAVATPSVLAEHVVDTLDSYRR</sequence>
<dbReference type="Gene3D" id="3.40.50.300">
    <property type="entry name" value="P-loop containing nucleotide triphosphate hydrolases"/>
    <property type="match status" value="1"/>
</dbReference>
<organism evidence="1">
    <name type="scientific">uncultured Frankineae bacterium</name>
    <dbReference type="NCBI Taxonomy" id="437475"/>
    <lineage>
        <taxon>Bacteria</taxon>
        <taxon>Bacillati</taxon>
        <taxon>Actinomycetota</taxon>
        <taxon>Actinomycetes</taxon>
        <taxon>Frankiales</taxon>
        <taxon>environmental samples</taxon>
    </lineage>
</organism>
<dbReference type="EMBL" id="CADCUB010000159">
    <property type="protein sequence ID" value="CAA9356127.1"/>
    <property type="molecule type" value="Genomic_DNA"/>
</dbReference>
<name>A0A6J4MEY5_9ACTN</name>
<protein>
    <submittedName>
        <fullName evidence="1">Uncharacterized protein</fullName>
    </submittedName>
</protein>
<dbReference type="SUPFAM" id="SSF52540">
    <property type="entry name" value="P-loop containing nucleoside triphosphate hydrolases"/>
    <property type="match status" value="1"/>
</dbReference>
<accession>A0A6J4MEY5</accession>
<dbReference type="InterPro" id="IPR027417">
    <property type="entry name" value="P-loop_NTPase"/>
</dbReference>